<evidence type="ECO:0000256" key="1">
    <source>
        <dbReference type="SAM" id="MobiDB-lite"/>
    </source>
</evidence>
<feature type="region of interest" description="Disordered" evidence="1">
    <location>
        <begin position="51"/>
        <end position="72"/>
    </location>
</feature>
<name>A0ABN8ZSZ3_RANTA</name>
<evidence type="ECO:0000313" key="2">
    <source>
        <dbReference type="EMBL" id="CAI9175887.1"/>
    </source>
</evidence>
<keyword evidence="3" id="KW-1185">Reference proteome</keyword>
<reference evidence="2" key="1">
    <citation type="submission" date="2023-04" db="EMBL/GenBank/DDBJ databases">
        <authorList>
            <consortium name="ELIXIR-Norway"/>
        </authorList>
    </citation>
    <scope>NUCLEOTIDE SEQUENCE [LARGE SCALE GENOMIC DNA]</scope>
</reference>
<dbReference type="Proteomes" id="UP001176941">
    <property type="component" value="Chromosome 5"/>
</dbReference>
<protein>
    <submittedName>
        <fullName evidence="2">Uncharacterized protein</fullName>
    </submittedName>
</protein>
<sequence>MARAPPAVRYAELQMPAGGRSEIVSGGASKGPCCVKSLPCSPHQTARLAPFLPEGKGLEETQQRDQRGSRSL</sequence>
<organism evidence="2 3">
    <name type="scientific">Rangifer tarandus platyrhynchus</name>
    <name type="common">Svalbard reindeer</name>
    <dbReference type="NCBI Taxonomy" id="3082113"/>
    <lineage>
        <taxon>Eukaryota</taxon>
        <taxon>Metazoa</taxon>
        <taxon>Chordata</taxon>
        <taxon>Craniata</taxon>
        <taxon>Vertebrata</taxon>
        <taxon>Euteleostomi</taxon>
        <taxon>Mammalia</taxon>
        <taxon>Eutheria</taxon>
        <taxon>Laurasiatheria</taxon>
        <taxon>Artiodactyla</taxon>
        <taxon>Ruminantia</taxon>
        <taxon>Pecora</taxon>
        <taxon>Cervidae</taxon>
        <taxon>Odocoileinae</taxon>
        <taxon>Rangifer</taxon>
    </lineage>
</organism>
<dbReference type="EMBL" id="OX459941">
    <property type="protein sequence ID" value="CAI9175887.1"/>
    <property type="molecule type" value="Genomic_DNA"/>
</dbReference>
<accession>A0ABN8ZSZ3</accession>
<gene>
    <name evidence="2" type="ORF">MRATA1EN1_LOCUS24849</name>
</gene>
<evidence type="ECO:0000313" key="3">
    <source>
        <dbReference type="Proteomes" id="UP001176941"/>
    </source>
</evidence>
<proteinExistence type="predicted"/>
<feature type="compositionally biased region" description="Basic and acidic residues" evidence="1">
    <location>
        <begin position="56"/>
        <end position="72"/>
    </location>
</feature>